<feature type="compositionally biased region" description="Basic and acidic residues" evidence="1">
    <location>
        <begin position="188"/>
        <end position="202"/>
    </location>
</feature>
<accession>A0A1D1VQL5</accession>
<gene>
    <name evidence="2" type="primary">RvY_14224-1</name>
    <name evidence="2" type="synonym">RvY_14224.1</name>
    <name evidence="2" type="ORF">RvY_14224</name>
</gene>
<evidence type="ECO:0000256" key="1">
    <source>
        <dbReference type="SAM" id="MobiDB-lite"/>
    </source>
</evidence>
<organism evidence="2 3">
    <name type="scientific">Ramazzottius varieornatus</name>
    <name type="common">Water bear</name>
    <name type="synonym">Tardigrade</name>
    <dbReference type="NCBI Taxonomy" id="947166"/>
    <lineage>
        <taxon>Eukaryota</taxon>
        <taxon>Metazoa</taxon>
        <taxon>Ecdysozoa</taxon>
        <taxon>Tardigrada</taxon>
        <taxon>Eutardigrada</taxon>
        <taxon>Parachela</taxon>
        <taxon>Hypsibioidea</taxon>
        <taxon>Ramazzottiidae</taxon>
        <taxon>Ramazzottius</taxon>
    </lineage>
</organism>
<proteinExistence type="predicted"/>
<sequence length="257" mass="28780">MAYNVPRWIAHNSKFLLLTQHLTYFSRGTLYSSESAEPVKLSWDDARPCLKKQKPVRWQRRSQASNDQTSAGSDNAETRGYAIWIPGEEENLLQWIENPANYAPIKVAGKKSDLTGKMRTAGVSKAAVYRKVDEEGEMESSISVTYNESVPPEVDFSLPDLPEDDFRPATTQHVTSTPRSVNSTPQRKVSENPEKKVEESKTQQKSLSVAEALQASIKDQLAIAERKLARRKEVGAGTEDCRRRTGRASVTTAVRVR</sequence>
<feature type="compositionally biased region" description="Polar residues" evidence="1">
    <location>
        <begin position="61"/>
        <end position="75"/>
    </location>
</feature>
<name>A0A1D1VQL5_RAMVA</name>
<feature type="compositionally biased region" description="Polar residues" evidence="1">
    <location>
        <begin position="169"/>
        <end position="187"/>
    </location>
</feature>
<feature type="compositionally biased region" description="Polar residues" evidence="1">
    <location>
        <begin position="248"/>
        <end position="257"/>
    </location>
</feature>
<comment type="caution">
    <text evidence="2">The sequence shown here is derived from an EMBL/GenBank/DDBJ whole genome shotgun (WGS) entry which is preliminary data.</text>
</comment>
<evidence type="ECO:0000313" key="2">
    <source>
        <dbReference type="EMBL" id="GAV03850.1"/>
    </source>
</evidence>
<dbReference type="AlphaFoldDB" id="A0A1D1VQL5"/>
<feature type="region of interest" description="Disordered" evidence="1">
    <location>
        <begin position="232"/>
        <end position="257"/>
    </location>
</feature>
<feature type="compositionally biased region" description="Basic and acidic residues" evidence="1">
    <location>
        <begin position="232"/>
        <end position="243"/>
    </location>
</feature>
<evidence type="ECO:0000313" key="3">
    <source>
        <dbReference type="Proteomes" id="UP000186922"/>
    </source>
</evidence>
<dbReference type="EMBL" id="BDGG01000010">
    <property type="protein sequence ID" value="GAV03850.1"/>
    <property type="molecule type" value="Genomic_DNA"/>
</dbReference>
<dbReference type="Proteomes" id="UP000186922">
    <property type="component" value="Unassembled WGS sequence"/>
</dbReference>
<feature type="region of interest" description="Disordered" evidence="1">
    <location>
        <begin position="150"/>
        <end position="204"/>
    </location>
</feature>
<keyword evidence="3" id="KW-1185">Reference proteome</keyword>
<protein>
    <submittedName>
        <fullName evidence="2">Uncharacterized protein</fullName>
    </submittedName>
</protein>
<feature type="region of interest" description="Disordered" evidence="1">
    <location>
        <begin position="54"/>
        <end position="75"/>
    </location>
</feature>
<reference evidence="2 3" key="1">
    <citation type="journal article" date="2016" name="Nat. Commun.">
        <title>Extremotolerant tardigrade genome and improved radiotolerance of human cultured cells by tardigrade-unique protein.</title>
        <authorList>
            <person name="Hashimoto T."/>
            <person name="Horikawa D.D."/>
            <person name="Saito Y."/>
            <person name="Kuwahara H."/>
            <person name="Kozuka-Hata H."/>
            <person name="Shin-I T."/>
            <person name="Minakuchi Y."/>
            <person name="Ohishi K."/>
            <person name="Motoyama A."/>
            <person name="Aizu T."/>
            <person name="Enomoto A."/>
            <person name="Kondo K."/>
            <person name="Tanaka S."/>
            <person name="Hara Y."/>
            <person name="Koshikawa S."/>
            <person name="Sagara H."/>
            <person name="Miura T."/>
            <person name="Yokobori S."/>
            <person name="Miyagawa K."/>
            <person name="Suzuki Y."/>
            <person name="Kubo T."/>
            <person name="Oyama M."/>
            <person name="Kohara Y."/>
            <person name="Fujiyama A."/>
            <person name="Arakawa K."/>
            <person name="Katayama T."/>
            <person name="Toyoda A."/>
            <person name="Kunieda T."/>
        </authorList>
    </citation>
    <scope>NUCLEOTIDE SEQUENCE [LARGE SCALE GENOMIC DNA]</scope>
    <source>
        <strain evidence="2 3">YOKOZUNA-1</strain>
    </source>
</reference>